<name>A0ABR3D5C9_NEUIN</name>
<dbReference type="Proteomes" id="UP001451303">
    <property type="component" value="Unassembled WGS sequence"/>
</dbReference>
<evidence type="ECO:0000313" key="1">
    <source>
        <dbReference type="EMBL" id="KAL0467824.1"/>
    </source>
</evidence>
<keyword evidence="2" id="KW-1185">Reference proteome</keyword>
<organism evidence="1 2">
    <name type="scientific">Neurospora intermedia</name>
    <dbReference type="NCBI Taxonomy" id="5142"/>
    <lineage>
        <taxon>Eukaryota</taxon>
        <taxon>Fungi</taxon>
        <taxon>Dikarya</taxon>
        <taxon>Ascomycota</taxon>
        <taxon>Pezizomycotina</taxon>
        <taxon>Sordariomycetes</taxon>
        <taxon>Sordariomycetidae</taxon>
        <taxon>Sordariales</taxon>
        <taxon>Sordariaceae</taxon>
        <taxon>Neurospora</taxon>
    </lineage>
</organism>
<gene>
    <name evidence="1" type="ORF">QR685DRAFT_599296</name>
</gene>
<dbReference type="EMBL" id="JAVLET010000008">
    <property type="protein sequence ID" value="KAL0467824.1"/>
    <property type="molecule type" value="Genomic_DNA"/>
</dbReference>
<protein>
    <submittedName>
        <fullName evidence="1">Uncharacterized protein</fullName>
    </submittedName>
</protein>
<proteinExistence type="predicted"/>
<comment type="caution">
    <text evidence="1">The sequence shown here is derived from an EMBL/GenBank/DDBJ whole genome shotgun (WGS) entry which is preliminary data.</text>
</comment>
<accession>A0ABR3D5C9</accession>
<evidence type="ECO:0000313" key="2">
    <source>
        <dbReference type="Proteomes" id="UP001451303"/>
    </source>
</evidence>
<reference evidence="1 2" key="1">
    <citation type="submission" date="2023-09" db="EMBL/GenBank/DDBJ databases">
        <title>Multi-omics analysis of a traditional fermented food reveals byproduct-associated fungal strains for waste-to-food upcycling.</title>
        <authorList>
            <consortium name="Lawrence Berkeley National Laboratory"/>
            <person name="Rekdal V.M."/>
            <person name="Villalobos-Escobedo J.M."/>
            <person name="Rodriguez-Valeron N."/>
            <person name="Garcia M.O."/>
            <person name="Vasquez D.P."/>
            <person name="Damayanti I."/>
            <person name="Sorensen P.M."/>
            <person name="Baidoo E.E."/>
            <person name="De Carvalho A.C."/>
            <person name="Riley R."/>
            <person name="Lipzen A."/>
            <person name="He G."/>
            <person name="Yan M."/>
            <person name="Haridas S."/>
            <person name="Daum C."/>
            <person name="Yoshinaga Y."/>
            <person name="Ng V."/>
            <person name="Grigoriev I.V."/>
            <person name="Munk R."/>
            <person name="Nuraida L."/>
            <person name="Wijaya C.H."/>
            <person name="Morales P.-C."/>
            <person name="Keasling J.D."/>
        </authorList>
    </citation>
    <scope>NUCLEOTIDE SEQUENCE [LARGE SCALE GENOMIC DNA]</scope>
    <source>
        <strain evidence="1 2">FGSC 2613</strain>
    </source>
</reference>
<sequence>MSWASTPLTSAYGRAAPSLLLDGDTFRFTYVRVSKHTAALPLPYLNIHHLLKGHRNRVSIYPMHTQVP</sequence>